<feature type="region of interest" description="Disordered" evidence="9">
    <location>
        <begin position="936"/>
        <end position="1217"/>
    </location>
</feature>
<reference evidence="11" key="1">
    <citation type="submission" date="2021-12" db="EMBL/GenBank/DDBJ databases">
        <authorList>
            <person name="Zaccaron A."/>
            <person name="Stergiopoulos I."/>
        </authorList>
    </citation>
    <scope>NUCLEOTIDE SEQUENCE</scope>
    <source>
        <strain evidence="11">Race5_Kim</strain>
    </source>
</reference>
<evidence type="ECO:0000256" key="4">
    <source>
        <dbReference type="ARBA" id="ARBA00013044"/>
    </source>
</evidence>
<name>A0A9Q8PIW4_PASFU</name>
<gene>
    <name evidence="11" type="ORF">CLAFUR5_12361</name>
</gene>
<dbReference type="InterPro" id="IPR002013">
    <property type="entry name" value="SAC_dom"/>
</dbReference>
<evidence type="ECO:0000256" key="3">
    <source>
        <dbReference type="ARBA" id="ARBA00009678"/>
    </source>
</evidence>
<evidence type="ECO:0000313" key="11">
    <source>
        <dbReference type="EMBL" id="UJO23237.1"/>
    </source>
</evidence>
<comment type="subcellular location">
    <subcellularLocation>
        <location evidence="1">Cytoplasm</location>
    </subcellularLocation>
</comment>
<evidence type="ECO:0000256" key="8">
    <source>
        <dbReference type="ARBA" id="ARBA00022927"/>
    </source>
</evidence>
<dbReference type="InterPro" id="IPR036691">
    <property type="entry name" value="Endo/exonu/phosph_ase_sf"/>
</dbReference>
<evidence type="ECO:0000256" key="7">
    <source>
        <dbReference type="ARBA" id="ARBA00022801"/>
    </source>
</evidence>
<evidence type="ECO:0000256" key="2">
    <source>
        <dbReference type="ARBA" id="ARBA00008943"/>
    </source>
</evidence>
<dbReference type="PANTHER" id="PTHR11200:SF257">
    <property type="entry name" value="PHOSPHOINOSITIDE 5-PHOSPHATASE"/>
    <property type="match status" value="1"/>
</dbReference>
<dbReference type="GO" id="GO:0016020">
    <property type="term" value="C:membrane"/>
    <property type="evidence" value="ECO:0007669"/>
    <property type="project" value="TreeGrafter"/>
</dbReference>
<dbReference type="GO" id="GO:0004439">
    <property type="term" value="F:phosphatidylinositol-4,5-bisphosphate 5-phosphatase activity"/>
    <property type="evidence" value="ECO:0007669"/>
    <property type="project" value="UniProtKB-EC"/>
</dbReference>
<evidence type="ECO:0000256" key="5">
    <source>
        <dbReference type="ARBA" id="ARBA00022448"/>
    </source>
</evidence>
<dbReference type="Pfam" id="PF22669">
    <property type="entry name" value="Exo_endo_phos2"/>
    <property type="match status" value="1"/>
</dbReference>
<evidence type="ECO:0000313" key="12">
    <source>
        <dbReference type="Proteomes" id="UP000756132"/>
    </source>
</evidence>
<dbReference type="OrthoDB" id="405996at2759"/>
<evidence type="ECO:0000259" key="10">
    <source>
        <dbReference type="PROSITE" id="PS50275"/>
    </source>
</evidence>
<dbReference type="GO" id="GO:0005737">
    <property type="term" value="C:cytoplasm"/>
    <property type="evidence" value="ECO:0007669"/>
    <property type="project" value="UniProtKB-SubCell"/>
</dbReference>
<dbReference type="EMBL" id="CP090172">
    <property type="protein sequence ID" value="UJO23237.1"/>
    <property type="molecule type" value="Genomic_DNA"/>
</dbReference>
<dbReference type="GO" id="GO:0046856">
    <property type="term" value="P:phosphatidylinositol dephosphorylation"/>
    <property type="evidence" value="ECO:0007669"/>
    <property type="project" value="InterPro"/>
</dbReference>
<dbReference type="GO" id="GO:0015031">
    <property type="term" value="P:protein transport"/>
    <property type="evidence" value="ECO:0007669"/>
    <property type="project" value="UniProtKB-KW"/>
</dbReference>
<dbReference type="SMART" id="SM00128">
    <property type="entry name" value="IPPc"/>
    <property type="match status" value="1"/>
</dbReference>
<keyword evidence="12" id="KW-1185">Reference proteome</keyword>
<dbReference type="Pfam" id="PF02383">
    <property type="entry name" value="Syja_N"/>
    <property type="match status" value="1"/>
</dbReference>
<protein>
    <recommendedName>
        <fullName evidence="4">phosphoinositide 5-phosphatase</fullName>
        <ecNumber evidence="4">3.1.3.36</ecNumber>
    </recommendedName>
</protein>
<keyword evidence="5" id="KW-0813">Transport</keyword>
<dbReference type="FunFam" id="3.60.10.10:FF:000029">
    <property type="entry name" value="Inositol polyphosphate 5-phosphatase"/>
    <property type="match status" value="1"/>
</dbReference>
<keyword evidence="8" id="KW-0653">Protein transport</keyword>
<feature type="compositionally biased region" description="Low complexity" evidence="9">
    <location>
        <begin position="1092"/>
        <end position="1108"/>
    </location>
</feature>
<dbReference type="SUPFAM" id="SSF56219">
    <property type="entry name" value="DNase I-like"/>
    <property type="match status" value="1"/>
</dbReference>
<dbReference type="EC" id="3.1.3.36" evidence="4"/>
<dbReference type="OMA" id="HPCHELR"/>
<proteinExistence type="inferred from homology"/>
<dbReference type="GeneID" id="71992239"/>
<dbReference type="PANTHER" id="PTHR11200">
    <property type="entry name" value="INOSITOL 5-PHOSPHATASE"/>
    <property type="match status" value="1"/>
</dbReference>
<evidence type="ECO:0000256" key="9">
    <source>
        <dbReference type="SAM" id="MobiDB-lite"/>
    </source>
</evidence>
<dbReference type="KEGG" id="ffu:CLAFUR5_12361"/>
<dbReference type="Gene3D" id="3.60.10.10">
    <property type="entry name" value="Endonuclease/exonuclease/phosphatase"/>
    <property type="match status" value="1"/>
</dbReference>
<dbReference type="InterPro" id="IPR000300">
    <property type="entry name" value="IPPc"/>
</dbReference>
<dbReference type="GO" id="GO:0043813">
    <property type="term" value="F:phosphatidylinositol-3,5-bisphosphate 5-phosphatase activity"/>
    <property type="evidence" value="ECO:0007669"/>
    <property type="project" value="TreeGrafter"/>
</dbReference>
<dbReference type="PROSITE" id="PS50275">
    <property type="entry name" value="SAC"/>
    <property type="match status" value="1"/>
</dbReference>
<feature type="compositionally biased region" description="Polar residues" evidence="9">
    <location>
        <begin position="1021"/>
        <end position="1038"/>
    </location>
</feature>
<evidence type="ECO:0000256" key="6">
    <source>
        <dbReference type="ARBA" id="ARBA00022490"/>
    </source>
</evidence>
<comment type="similarity">
    <text evidence="3">In the central section; belongs to the inositol 1,4,5-trisphosphate 5-phosphatase family.</text>
</comment>
<dbReference type="Proteomes" id="UP000756132">
    <property type="component" value="Chromosome 10"/>
</dbReference>
<organism evidence="11 12">
    <name type="scientific">Passalora fulva</name>
    <name type="common">Tomato leaf mold</name>
    <name type="synonym">Cladosporium fulvum</name>
    <dbReference type="NCBI Taxonomy" id="5499"/>
    <lineage>
        <taxon>Eukaryota</taxon>
        <taxon>Fungi</taxon>
        <taxon>Dikarya</taxon>
        <taxon>Ascomycota</taxon>
        <taxon>Pezizomycotina</taxon>
        <taxon>Dothideomycetes</taxon>
        <taxon>Dothideomycetidae</taxon>
        <taxon>Mycosphaerellales</taxon>
        <taxon>Mycosphaerellaceae</taxon>
        <taxon>Fulvia</taxon>
    </lineage>
</organism>
<feature type="domain" description="SAC" evidence="10">
    <location>
        <begin position="161"/>
        <end position="530"/>
    </location>
</feature>
<dbReference type="AlphaFoldDB" id="A0A9Q8PIW4"/>
<keyword evidence="6" id="KW-0963">Cytoplasm</keyword>
<dbReference type="RefSeq" id="XP_047767603.1">
    <property type="nucleotide sequence ID" value="XM_047911509.1"/>
</dbReference>
<sequence length="1217" mass="135633">MPIRVFLRDSPRRALALATDTHVLIFRHSPTSINAKHGSSTSVNDGATPRCIVEFSPWEGLDMDGYRTLSSLSVQGTLGLVTLNNNVFLCVVNGSTKVSTVRPGETIQRILSVEFHCLNSSNYDHLLHDQVNPFPTDGLDADGYDHGGYREPMLEHPCMALKKLLSGGSFYYSADLDLTKRLQDRPTEASTIAIDSLDAGFLWNTYMIQPLVDFRSRLSPRERQALDDSRILTSTIRGFAQTITVPAASSPLRVKNTGMPSTMTLISRLSCRRAGTRFNSRGIDDDGNVANFVETETIFATDSMTFSYVQVRGSVPLFWEQSAGLPGQQKIQVTRSVEATQPAFDKHFQRLMENYGDVVVVNLLSEEKSQEIMLTQQYLRHIEHSSLNHTVSKDDESAHKHVTAVNYDFHAETRGPNGYDAASGIQRWIEPTAMAFEYFLSEDMVEKIQRNGKEVSVVGRNDVLKQAGVFRTNCLDCLDRTNLIQTIISKIAFSLFLFQQANVSPTSDFWARHGTLWADNGDQLSKIYAGTGALKSSYTRSGKMSIAGAFADLRKSAQRLYINNVEDKGRQETMDMLLGRMIGQTPVHLYDPINDWVVAELGKRSAEFTRSEKINIWCGTFNLNGKTHGIDEDLSIWLCPKVEQAYRCPEIVAVAFQEIVNLDVQQIMSTDPHRRTVWEESVRKTLNANAQKYRGEDYVLLRGGQLVGASLSIFVRASVLPMIKNVEGAVKKTGLSGMAGNKGAVAIRMEVADTSVCFVTAHLAAGFANYEERNQDYRTISSGLRFQRNRSIEDHKSIMWFGDFNYRIGMDNDRVRQYIKQRDLTTLYENDQLNIQMVHGRTFPHYSEQIPTFLPTYKFNLGTDDYDTSDKARIPAWCDRILTRGDNLRQLYYDSAPLRFSDHRPVYGVFQCTISVVDQAVKDKISHELHARRRTAVGSHTANQVAESDDESLYGYDSVEPGLPPASSDKRKWWLDNGMPARSTVQPPNAGHVPNPARPSNPWTPIGEPDWVKVEKPSAPPSRTASLYSTSSAQSRNQGEPIPRKLPPPYKSSDRGAPTTQTTSHDGSLDDEKARIHLKQTLRKPAPPKPNKPNLLRSESNQSSASTKSPPPPPTARRTGTTTNIAAKTVLPPPVEPRRTGTPSTISRTVMAPPPPRANGTVERKLNSPAPAPPPPRKPVGSREDSGPALPPRRATTDLMNEAGDEELKDWVPLKPQ</sequence>
<reference evidence="11" key="2">
    <citation type="journal article" date="2022" name="Microb. Genom.">
        <title>A chromosome-scale genome assembly of the tomato pathogen Cladosporium fulvum reveals a compartmentalized genome architecture and the presence of a dispensable chromosome.</title>
        <authorList>
            <person name="Zaccaron A.Z."/>
            <person name="Chen L.H."/>
            <person name="Samaras A."/>
            <person name="Stergiopoulos I."/>
        </authorList>
    </citation>
    <scope>NUCLEOTIDE SEQUENCE</scope>
    <source>
        <strain evidence="11">Race5_Kim</strain>
    </source>
</reference>
<dbReference type="InterPro" id="IPR046985">
    <property type="entry name" value="IP5"/>
</dbReference>
<evidence type="ECO:0000256" key="1">
    <source>
        <dbReference type="ARBA" id="ARBA00004496"/>
    </source>
</evidence>
<accession>A0A9Q8PIW4</accession>
<comment type="similarity">
    <text evidence="2">Belongs to the synaptojanin family.</text>
</comment>
<keyword evidence="7" id="KW-0378">Hydrolase</keyword>